<dbReference type="Proteomes" id="UP000268696">
    <property type="component" value="Chromosome"/>
</dbReference>
<sequence length="51" mass="5780">MIPLGWRCRPLQGNHVYVRRLAESLARACYRVHSKAHAMGWRVGSAVSFPS</sequence>
<dbReference type="EMBL" id="CP027754">
    <property type="protein sequence ID" value="AZE56759.1"/>
    <property type="molecule type" value="Genomic_DNA"/>
</dbReference>
<name>A0A3G7UDT1_9PSED</name>
<dbReference type="AlphaFoldDB" id="A0A3G7UDT1"/>
<reference evidence="1 2" key="1">
    <citation type="submission" date="2018-03" db="EMBL/GenBank/DDBJ databases">
        <title>Diversity of phytobeneficial traits revealed by whole-genome analysis of worldwide-isolated phenazine-producing Pseudomonas spp.</title>
        <authorList>
            <person name="Biessy A."/>
            <person name="Novinscak A."/>
            <person name="Blom J."/>
            <person name="Leger G."/>
            <person name="Thomashow L.S."/>
            <person name="Cazorla F.M."/>
            <person name="Josic D."/>
            <person name="Filion M."/>
        </authorList>
    </citation>
    <scope>NUCLEOTIDE SEQUENCE [LARGE SCALE GENOMIC DNA]</scope>
    <source>
        <strain evidence="1 2">30B</strain>
    </source>
</reference>
<accession>A0A3G7UDT1</accession>
<organism evidence="1 2">
    <name type="scientific">Pseudomonas synxantha</name>
    <dbReference type="NCBI Taxonomy" id="47883"/>
    <lineage>
        <taxon>Bacteria</taxon>
        <taxon>Pseudomonadati</taxon>
        <taxon>Pseudomonadota</taxon>
        <taxon>Gammaproteobacteria</taxon>
        <taxon>Pseudomonadales</taxon>
        <taxon>Pseudomonadaceae</taxon>
        <taxon>Pseudomonas</taxon>
    </lineage>
</organism>
<evidence type="ECO:0000313" key="2">
    <source>
        <dbReference type="Proteomes" id="UP000268696"/>
    </source>
</evidence>
<protein>
    <submittedName>
        <fullName evidence="1">Uncharacterized protein</fullName>
    </submittedName>
</protein>
<evidence type="ECO:0000313" key="1">
    <source>
        <dbReference type="EMBL" id="AZE56759.1"/>
    </source>
</evidence>
<proteinExistence type="predicted"/>
<gene>
    <name evidence="1" type="ORF">C4K03_4621</name>
</gene>